<comment type="caution">
    <text evidence="1">The sequence shown here is derived from an EMBL/GenBank/DDBJ whole genome shotgun (WGS) entry which is preliminary data.</text>
</comment>
<evidence type="ECO:0000313" key="1">
    <source>
        <dbReference type="EMBL" id="TYJ54862.1"/>
    </source>
</evidence>
<keyword evidence="2" id="KW-1185">Reference proteome</keyword>
<reference evidence="1 2" key="1">
    <citation type="submission" date="2017-05" db="EMBL/GenBank/DDBJ databases">
        <title>The Genome Sequence of Tsuchiyaea wingfieldii DSM 27421.</title>
        <authorList>
            <person name="Cuomo C."/>
            <person name="Passer A."/>
            <person name="Billmyre B."/>
            <person name="Heitman J."/>
        </authorList>
    </citation>
    <scope>NUCLEOTIDE SEQUENCE [LARGE SCALE GENOMIC DNA]</scope>
    <source>
        <strain evidence="1 2">DSM 27421</strain>
    </source>
</reference>
<protein>
    <submittedName>
        <fullName evidence="1">Uncharacterized protein</fullName>
    </submittedName>
</protein>
<evidence type="ECO:0000313" key="2">
    <source>
        <dbReference type="Proteomes" id="UP000322245"/>
    </source>
</evidence>
<proteinExistence type="predicted"/>
<dbReference type="AlphaFoldDB" id="A0A5D3AVI2"/>
<name>A0A5D3AVI2_9TREE</name>
<dbReference type="EMBL" id="NIDF01000051">
    <property type="protein sequence ID" value="TYJ54862.1"/>
    <property type="molecule type" value="Genomic_DNA"/>
</dbReference>
<organism evidence="1 2">
    <name type="scientific">Cryptococcus floricola</name>
    <dbReference type="NCBI Taxonomy" id="2591691"/>
    <lineage>
        <taxon>Eukaryota</taxon>
        <taxon>Fungi</taxon>
        <taxon>Dikarya</taxon>
        <taxon>Basidiomycota</taxon>
        <taxon>Agaricomycotina</taxon>
        <taxon>Tremellomycetes</taxon>
        <taxon>Tremellales</taxon>
        <taxon>Cryptococcaceae</taxon>
        <taxon>Cryptococcus</taxon>
    </lineage>
</organism>
<gene>
    <name evidence="1" type="ORF">B9479_004454</name>
</gene>
<sequence length="184" mass="20417">MPQSKRNLKHLSYVACASWHVKRAIGDRLRKEELATTSLYNPHEVHSLFDFVDPSFISIAAADPLSTLSSLRARSIPRLEDQPANSASIADDHSPPAYLHPSFCQKACSGPDFRKILEKKGIPVPQGANKPALLSCCFRPHTLLPGPAFGKTKDEIHHWAVKEAYNFCVDKALTGWEWSGREAS</sequence>
<dbReference type="Proteomes" id="UP000322245">
    <property type="component" value="Unassembled WGS sequence"/>
</dbReference>
<accession>A0A5D3AVI2</accession>